<proteinExistence type="predicted"/>
<keyword evidence="2" id="KW-1185">Reference proteome</keyword>
<organism evidence="1 2">
    <name type="scientific">Clonorchis sinensis</name>
    <name type="common">Chinese liver fluke</name>
    <dbReference type="NCBI Taxonomy" id="79923"/>
    <lineage>
        <taxon>Eukaryota</taxon>
        <taxon>Metazoa</taxon>
        <taxon>Spiralia</taxon>
        <taxon>Lophotrochozoa</taxon>
        <taxon>Platyhelminthes</taxon>
        <taxon>Trematoda</taxon>
        <taxon>Digenea</taxon>
        <taxon>Opisthorchiida</taxon>
        <taxon>Opisthorchiata</taxon>
        <taxon>Opisthorchiidae</taxon>
        <taxon>Clonorchis</taxon>
    </lineage>
</organism>
<feature type="non-terminal residue" evidence="1">
    <location>
        <position position="1"/>
    </location>
</feature>
<dbReference type="EMBL" id="DF143747">
    <property type="protein sequence ID" value="GAA54140.1"/>
    <property type="molecule type" value="Genomic_DNA"/>
</dbReference>
<reference key="2">
    <citation type="submission" date="2011-10" db="EMBL/GenBank/DDBJ databases">
        <title>The genome and transcriptome sequence of Clonorchis sinensis provide insights into the carcinogenic liver fluke.</title>
        <authorList>
            <person name="Wang X."/>
            <person name="Huang Y."/>
            <person name="Chen W."/>
            <person name="Liu H."/>
            <person name="Guo L."/>
            <person name="Chen Y."/>
            <person name="Luo F."/>
            <person name="Zhou W."/>
            <person name="Sun J."/>
            <person name="Mao Q."/>
            <person name="Liang P."/>
            <person name="Zhou C."/>
            <person name="Tian Y."/>
            <person name="Men J."/>
            <person name="Lv X."/>
            <person name="Huang L."/>
            <person name="Zhou J."/>
            <person name="Hu Y."/>
            <person name="Li R."/>
            <person name="Zhang F."/>
            <person name="Lei H."/>
            <person name="Li X."/>
            <person name="Hu X."/>
            <person name="Liang C."/>
            <person name="Xu J."/>
            <person name="Wu Z."/>
            <person name="Yu X."/>
        </authorList>
    </citation>
    <scope>NUCLEOTIDE SEQUENCE</scope>
    <source>
        <strain>Henan</strain>
    </source>
</reference>
<dbReference type="Proteomes" id="UP000008909">
    <property type="component" value="Unassembled WGS sequence"/>
</dbReference>
<name>G7YMF9_CLOSI</name>
<reference evidence="1" key="1">
    <citation type="journal article" date="2011" name="Genome Biol.">
        <title>The draft genome of the carcinogenic human liver fluke Clonorchis sinensis.</title>
        <authorList>
            <person name="Wang X."/>
            <person name="Chen W."/>
            <person name="Huang Y."/>
            <person name="Sun J."/>
            <person name="Men J."/>
            <person name="Liu H."/>
            <person name="Luo F."/>
            <person name="Guo L."/>
            <person name="Lv X."/>
            <person name="Deng C."/>
            <person name="Zhou C."/>
            <person name="Fan Y."/>
            <person name="Li X."/>
            <person name="Huang L."/>
            <person name="Hu Y."/>
            <person name="Liang C."/>
            <person name="Hu X."/>
            <person name="Xu J."/>
            <person name="Yu X."/>
        </authorList>
    </citation>
    <scope>NUCLEOTIDE SEQUENCE [LARGE SCALE GENOMIC DNA]</scope>
    <source>
        <strain evidence="1">Henan</strain>
    </source>
</reference>
<protein>
    <submittedName>
        <fullName evidence="1">Uncharacterized protein</fullName>
    </submittedName>
</protein>
<accession>G7YMF9</accession>
<evidence type="ECO:0000313" key="1">
    <source>
        <dbReference type="EMBL" id="GAA54140.1"/>
    </source>
</evidence>
<gene>
    <name evidence="1" type="ORF">CLF_112378</name>
</gene>
<dbReference type="AlphaFoldDB" id="G7YMF9"/>
<evidence type="ECO:0000313" key="2">
    <source>
        <dbReference type="Proteomes" id="UP000008909"/>
    </source>
</evidence>
<sequence length="125" mass="14560">DHEDHHSSWKTVTHAKPQQLMALDICFYLQPTNQWFPDYIASDSFKPSELYKEQQENGEISSREPISLRRVLKAPMVEQTAVRYMLLSGRVTFTGCHMRLENLQRTATNHTQQRAQCKVLVKLLS</sequence>